<protein>
    <submittedName>
        <fullName evidence="2">YbaB/EbfC DNA-binding family protein</fullName>
    </submittedName>
</protein>
<accession>A0A4R2JMG4</accession>
<evidence type="ECO:0000313" key="2">
    <source>
        <dbReference type="EMBL" id="TCO58288.1"/>
    </source>
</evidence>
<evidence type="ECO:0000313" key="3">
    <source>
        <dbReference type="Proteomes" id="UP000295680"/>
    </source>
</evidence>
<dbReference type="InterPro" id="IPR004401">
    <property type="entry name" value="YbaB/EbfC"/>
</dbReference>
<dbReference type="Proteomes" id="UP000295680">
    <property type="component" value="Unassembled WGS sequence"/>
</dbReference>
<evidence type="ECO:0000256" key="1">
    <source>
        <dbReference type="SAM" id="MobiDB-lite"/>
    </source>
</evidence>
<feature type="region of interest" description="Disordered" evidence="1">
    <location>
        <begin position="136"/>
        <end position="170"/>
    </location>
</feature>
<sequence length="170" mass="17746">MLVADVSDQRGGVLSADLERLAAEFEKFQARIKQVEVKFSGVGDMQERLAELAAVASSSDRTVKVTAGAGGSIKNIELTQDAVLQPAPALAATIMATLRAAVAEAAQLQAGIVDETVGEAFGIAVSDQVRAAQEEALGTAVDELSSPRSRPSAPPPDDDDYFNQGSIFSR</sequence>
<organism evidence="2 3">
    <name type="scientific">Actinocrispum wychmicini</name>
    <dbReference type="NCBI Taxonomy" id="1213861"/>
    <lineage>
        <taxon>Bacteria</taxon>
        <taxon>Bacillati</taxon>
        <taxon>Actinomycetota</taxon>
        <taxon>Actinomycetes</taxon>
        <taxon>Pseudonocardiales</taxon>
        <taxon>Pseudonocardiaceae</taxon>
        <taxon>Actinocrispum</taxon>
    </lineage>
</organism>
<dbReference type="InterPro" id="IPR036894">
    <property type="entry name" value="YbaB-like_sf"/>
</dbReference>
<proteinExistence type="predicted"/>
<gene>
    <name evidence="2" type="ORF">EV192_105353</name>
</gene>
<dbReference type="AlphaFoldDB" id="A0A4R2JMG4"/>
<dbReference type="Pfam" id="PF02575">
    <property type="entry name" value="YbaB_DNA_bd"/>
    <property type="match status" value="1"/>
</dbReference>
<dbReference type="SUPFAM" id="SSF82607">
    <property type="entry name" value="YbaB-like"/>
    <property type="match status" value="1"/>
</dbReference>
<name>A0A4R2JMG4_9PSEU</name>
<dbReference type="Gene3D" id="3.30.1310.10">
    <property type="entry name" value="Nucleoid-associated protein YbaB-like domain"/>
    <property type="match status" value="1"/>
</dbReference>
<keyword evidence="2" id="KW-0238">DNA-binding</keyword>
<keyword evidence="3" id="KW-1185">Reference proteome</keyword>
<dbReference type="RefSeq" id="WP_243727028.1">
    <property type="nucleotide sequence ID" value="NZ_SLWS01000005.1"/>
</dbReference>
<comment type="caution">
    <text evidence="2">The sequence shown here is derived from an EMBL/GenBank/DDBJ whole genome shotgun (WGS) entry which is preliminary data.</text>
</comment>
<dbReference type="GO" id="GO:0003677">
    <property type="term" value="F:DNA binding"/>
    <property type="evidence" value="ECO:0007669"/>
    <property type="project" value="UniProtKB-KW"/>
</dbReference>
<dbReference type="EMBL" id="SLWS01000005">
    <property type="protein sequence ID" value="TCO58288.1"/>
    <property type="molecule type" value="Genomic_DNA"/>
</dbReference>
<reference evidence="2 3" key="1">
    <citation type="submission" date="2019-03" db="EMBL/GenBank/DDBJ databases">
        <title>Genomic Encyclopedia of Type Strains, Phase IV (KMG-IV): sequencing the most valuable type-strain genomes for metagenomic binning, comparative biology and taxonomic classification.</title>
        <authorList>
            <person name="Goeker M."/>
        </authorList>
    </citation>
    <scope>NUCLEOTIDE SEQUENCE [LARGE SCALE GENOMIC DNA]</scope>
    <source>
        <strain evidence="2 3">DSM 45934</strain>
    </source>
</reference>